<dbReference type="Proteomes" id="UP000075230">
    <property type="component" value="Unassembled WGS sequence"/>
</dbReference>
<gene>
    <name evidence="1" type="ORF">RIB2604_01705510</name>
</gene>
<dbReference type="GO" id="GO:0032259">
    <property type="term" value="P:methylation"/>
    <property type="evidence" value="ECO:0007669"/>
    <property type="project" value="UniProtKB-KW"/>
</dbReference>
<reference evidence="1 2" key="1">
    <citation type="journal article" date="2016" name="DNA Res.">
        <title>Genome sequence of Aspergillus luchuensis NBRC 4314.</title>
        <authorList>
            <person name="Yamada O."/>
            <person name="Machida M."/>
            <person name="Hosoyama A."/>
            <person name="Goto M."/>
            <person name="Takahashi T."/>
            <person name="Futagami T."/>
            <person name="Yamagata Y."/>
            <person name="Takeuchi M."/>
            <person name="Kobayashi T."/>
            <person name="Koike H."/>
            <person name="Abe K."/>
            <person name="Asai K."/>
            <person name="Arita M."/>
            <person name="Fujita N."/>
            <person name="Fukuda K."/>
            <person name="Higa K."/>
            <person name="Horikawa H."/>
            <person name="Ishikawa T."/>
            <person name="Jinno K."/>
            <person name="Kato Y."/>
            <person name="Kirimura K."/>
            <person name="Mizutani O."/>
            <person name="Nakasone K."/>
            <person name="Sano M."/>
            <person name="Shiraishi Y."/>
            <person name="Tsukahara M."/>
            <person name="Gomi K."/>
        </authorList>
    </citation>
    <scope>NUCLEOTIDE SEQUENCE [LARGE SCALE GENOMIC DNA]</scope>
    <source>
        <strain evidence="1 2">RIB 2604</strain>
    </source>
</reference>
<comment type="caution">
    <text evidence="1">The sequence shown here is derived from an EMBL/GenBank/DDBJ whole genome shotgun (WGS) entry which is preliminary data.</text>
</comment>
<evidence type="ECO:0000313" key="1">
    <source>
        <dbReference type="EMBL" id="GAT23412.1"/>
    </source>
</evidence>
<evidence type="ECO:0000313" key="2">
    <source>
        <dbReference type="Proteomes" id="UP000075230"/>
    </source>
</evidence>
<sequence length="139" mass="15992">MVPGHKVYRYSCQRLELSDSKIWLSQLSLIIYLWNLISRTEADMSYKAKATIIPQQEAFYRWVIIKLAAIAKERAKDGVQSSSQSFAQLQECGCCYLLASSLDRDEVEPENDRDTWIARVERLNINSPIMKRPSGNHPV</sequence>
<organism evidence="1 2">
    <name type="scientific">Aspergillus kawachii</name>
    <name type="common">White koji mold</name>
    <name type="synonym">Aspergillus awamori var. kawachi</name>
    <dbReference type="NCBI Taxonomy" id="1069201"/>
    <lineage>
        <taxon>Eukaryota</taxon>
        <taxon>Fungi</taxon>
        <taxon>Dikarya</taxon>
        <taxon>Ascomycota</taxon>
        <taxon>Pezizomycotina</taxon>
        <taxon>Eurotiomycetes</taxon>
        <taxon>Eurotiomycetidae</taxon>
        <taxon>Eurotiales</taxon>
        <taxon>Aspergillaceae</taxon>
        <taxon>Aspergillus</taxon>
        <taxon>Aspergillus subgen. Circumdati</taxon>
    </lineage>
</organism>
<name>A0A146FCM3_ASPKA</name>
<accession>A0A146FCM3</accession>
<proteinExistence type="predicted"/>
<protein>
    <submittedName>
        <fullName evidence="1">RNA methylase family protein</fullName>
    </submittedName>
</protein>
<dbReference type="EMBL" id="BCWF01000017">
    <property type="protein sequence ID" value="GAT23412.1"/>
    <property type="molecule type" value="Genomic_DNA"/>
</dbReference>
<reference evidence="2" key="2">
    <citation type="submission" date="2016-02" db="EMBL/GenBank/DDBJ databases">
        <title>Genome sequencing of Aspergillus luchuensis NBRC 4314.</title>
        <authorList>
            <person name="Yamada O."/>
        </authorList>
    </citation>
    <scope>NUCLEOTIDE SEQUENCE [LARGE SCALE GENOMIC DNA]</scope>
    <source>
        <strain evidence="2">RIB 2604</strain>
    </source>
</reference>
<dbReference type="GO" id="GO:0008168">
    <property type="term" value="F:methyltransferase activity"/>
    <property type="evidence" value="ECO:0007669"/>
    <property type="project" value="UniProtKB-KW"/>
</dbReference>
<keyword evidence="1" id="KW-0489">Methyltransferase</keyword>
<dbReference type="AlphaFoldDB" id="A0A146FCM3"/>
<keyword evidence="1" id="KW-0808">Transferase</keyword>